<dbReference type="InterPro" id="IPR027421">
    <property type="entry name" value="DNA_pol_lamdba_lyase_dom_sf"/>
</dbReference>
<organism evidence="2 3">
    <name type="scientific">Kosmotoga pacifica</name>
    <dbReference type="NCBI Taxonomy" id="1330330"/>
    <lineage>
        <taxon>Bacteria</taxon>
        <taxon>Thermotogati</taxon>
        <taxon>Thermotogota</taxon>
        <taxon>Thermotogae</taxon>
        <taxon>Kosmotogales</taxon>
        <taxon>Kosmotogaceae</taxon>
        <taxon>Kosmotoga</taxon>
    </lineage>
</organism>
<dbReference type="InterPro" id="IPR010996">
    <property type="entry name" value="HHH_MUS81"/>
</dbReference>
<gene>
    <name evidence="2" type="ORF">IX53_04915</name>
</gene>
<evidence type="ECO:0000313" key="2">
    <source>
        <dbReference type="EMBL" id="AKI97264.1"/>
    </source>
</evidence>
<keyword evidence="3" id="KW-1185">Reference proteome</keyword>
<proteinExistence type="predicted"/>
<dbReference type="Gene3D" id="1.10.150.110">
    <property type="entry name" value="DNA polymerase beta, N-terminal domain-like"/>
    <property type="match status" value="1"/>
</dbReference>
<protein>
    <recommendedName>
        <fullName evidence="1">Crossover junction endonuclease MUS81-like HHH domain-containing protein</fullName>
    </recommendedName>
</protein>
<evidence type="ECO:0000313" key="3">
    <source>
        <dbReference type="Proteomes" id="UP000035159"/>
    </source>
</evidence>
<dbReference type="SUPFAM" id="SSF47802">
    <property type="entry name" value="DNA polymerase beta, N-terminal domain-like"/>
    <property type="match status" value="1"/>
</dbReference>
<dbReference type="AlphaFoldDB" id="A0A0G2ZCJ0"/>
<dbReference type="PATRIC" id="fig|1330330.3.peg.989"/>
<dbReference type="Proteomes" id="UP000035159">
    <property type="component" value="Chromosome"/>
</dbReference>
<name>A0A0G2ZCJ0_9BACT</name>
<dbReference type="KEGG" id="kpf:IX53_04915"/>
<evidence type="ECO:0000259" key="1">
    <source>
        <dbReference type="Pfam" id="PF14716"/>
    </source>
</evidence>
<sequence length="153" mass="17715">MENRKEKKASKRELSESFILLARLLEILRENPFKIRTYRFAARMIRNLPNETLTVRDIEELGKIKGIGKAIVKKSLEFLEKGEIGKLTEVKASFPDPILKLAIETKLPSKVIAVLWKDYDITTPEGILEFINNFKEVLKITESEKRKIKALFI</sequence>
<feature type="domain" description="Crossover junction endonuclease MUS81-like HHH" evidence="1">
    <location>
        <begin position="16"/>
        <end position="83"/>
    </location>
</feature>
<reference evidence="2 3" key="1">
    <citation type="submission" date="2015-04" db="EMBL/GenBank/DDBJ databases">
        <title>Complete Genome Sequence of Kosmotoga pacifica SLHLJ1.</title>
        <authorList>
            <person name="Jiang L.J."/>
            <person name="Shao Z.Z."/>
            <person name="Jebbar M."/>
        </authorList>
    </citation>
    <scope>NUCLEOTIDE SEQUENCE [LARGE SCALE GENOMIC DNA]</scope>
    <source>
        <strain evidence="2 3">SLHLJ1</strain>
    </source>
</reference>
<dbReference type="OrthoDB" id="9808747at2"/>
<dbReference type="STRING" id="1330330.IX53_04915"/>
<dbReference type="Pfam" id="PF14716">
    <property type="entry name" value="HHH_8"/>
    <property type="match status" value="1"/>
</dbReference>
<dbReference type="RefSeq" id="WP_047754398.1">
    <property type="nucleotide sequence ID" value="NZ_CAJUHA010000008.1"/>
</dbReference>
<dbReference type="EMBL" id="CP011232">
    <property type="protein sequence ID" value="AKI97264.1"/>
    <property type="molecule type" value="Genomic_DNA"/>
</dbReference>
<accession>A0A0G2ZCJ0</accession>